<organism evidence="1 2">
    <name type="scientific">Nitrosomonas aestuarii</name>
    <dbReference type="NCBI Taxonomy" id="52441"/>
    <lineage>
        <taxon>Bacteria</taxon>
        <taxon>Pseudomonadati</taxon>
        <taxon>Pseudomonadota</taxon>
        <taxon>Betaproteobacteria</taxon>
        <taxon>Nitrosomonadales</taxon>
        <taxon>Nitrosomonadaceae</taxon>
        <taxon>Nitrosomonas</taxon>
    </lineage>
</organism>
<sequence length="693" mass="77560">MANTKKSSFLSKFGMPTRRWESEYIKPVDDIKESDSYLYGAGHTTVASLLGTGRRAARDRQTIYCKWEDMESDAIVSSALKLLVTSALGGHETSGDVIFIEQKPETKKDKKLTKITEEVANEIAPILNREAFAVAYTGSTFGDSYARIYSRQGKGVIDLYTGELVRPQLVQPFERGNRNLGYHVYVGNRNHEKLDVSQIARLKMPRIQWVPQHGIVEKSLRIAIKEDEINNLRPMPSMAGGSLLYNAEESYNNLYASILGLVGQRWVDSINEQMLQVNLESMTLEQQKRFLKSIKDMLIASKKRAENAVNDGRPVLEKIMHIIPTFGEKQISTVSNANGGQTGRSGDITIEDVLLHARLLSGAIGVDLSMLGFADQMSGGLGEGGFFRTSAQAAENSRLIRGSLAEFCNQVIDIHTYKRYGFVFNPDERPWIINFYGSISALEAEKQRTRADAMNGGMMLAQAMQQMKDLGASEQVMIEFLTKTMMLDEEQAKLYASIVKAKEEENQNGDMESDKPGNGGRFKMDSASYHYLEYDEYEDATFDGIGSSTTIPIPNRTVKWLGFEGSMSLRADLHALAGKHSEIYDDNPDMVLEDIQFVVNKPDDWFIHNNNRISIFRERLGSGAIPLVRVEFEININGSSLAAVVRSVYASNKRQIAKKMQEKKKIMTRFGSGENRPELLTVAEYLSALGNRS</sequence>
<keyword evidence="2" id="KW-1185">Reference proteome</keyword>
<reference evidence="2" key="1">
    <citation type="submission" date="2016-10" db="EMBL/GenBank/DDBJ databases">
        <authorList>
            <person name="Varghese N."/>
            <person name="Submissions S."/>
        </authorList>
    </citation>
    <scope>NUCLEOTIDE SEQUENCE [LARGE SCALE GENOMIC DNA]</scope>
    <source>
        <strain evidence="2">Nm69</strain>
    </source>
</reference>
<accession>A0A1I4B4P8</accession>
<evidence type="ECO:0008006" key="3">
    <source>
        <dbReference type="Google" id="ProtNLM"/>
    </source>
</evidence>
<name>A0A1I4B4P8_9PROT</name>
<dbReference type="EMBL" id="FOSP01000011">
    <property type="protein sequence ID" value="SFK63523.1"/>
    <property type="molecule type" value="Genomic_DNA"/>
</dbReference>
<dbReference type="STRING" id="52441.SAMN05216302_101121"/>
<evidence type="ECO:0000313" key="1">
    <source>
        <dbReference type="EMBL" id="SFK63523.1"/>
    </source>
</evidence>
<evidence type="ECO:0000313" key="2">
    <source>
        <dbReference type="Proteomes" id="UP000199533"/>
    </source>
</evidence>
<dbReference type="AlphaFoldDB" id="A0A1I4B4P8"/>
<proteinExistence type="predicted"/>
<gene>
    <name evidence="1" type="ORF">SAMN05216302_101121</name>
</gene>
<dbReference type="Proteomes" id="UP000199533">
    <property type="component" value="Unassembled WGS sequence"/>
</dbReference>
<protein>
    <recommendedName>
        <fullName evidence="3">Portal protein</fullName>
    </recommendedName>
</protein>